<dbReference type="AlphaFoldDB" id="A0AAP0B6B2"/>
<protein>
    <submittedName>
        <fullName evidence="2">Uncharacterized protein</fullName>
    </submittedName>
</protein>
<evidence type="ECO:0000313" key="2">
    <source>
        <dbReference type="EMBL" id="KAK8928987.1"/>
    </source>
</evidence>
<dbReference type="EMBL" id="JBBWWQ010000015">
    <property type="protein sequence ID" value="KAK8928987.1"/>
    <property type="molecule type" value="Genomic_DNA"/>
</dbReference>
<evidence type="ECO:0000256" key="1">
    <source>
        <dbReference type="SAM" id="MobiDB-lite"/>
    </source>
</evidence>
<feature type="region of interest" description="Disordered" evidence="1">
    <location>
        <begin position="1"/>
        <end position="79"/>
    </location>
</feature>
<reference evidence="2 3" key="1">
    <citation type="journal article" date="2022" name="Nat. Plants">
        <title>Genomes of leafy and leafless Platanthera orchids illuminate the evolution of mycoheterotrophy.</title>
        <authorList>
            <person name="Li M.H."/>
            <person name="Liu K.W."/>
            <person name="Li Z."/>
            <person name="Lu H.C."/>
            <person name="Ye Q.L."/>
            <person name="Zhang D."/>
            <person name="Wang J.Y."/>
            <person name="Li Y.F."/>
            <person name="Zhong Z.M."/>
            <person name="Liu X."/>
            <person name="Yu X."/>
            <person name="Liu D.K."/>
            <person name="Tu X.D."/>
            <person name="Liu B."/>
            <person name="Hao Y."/>
            <person name="Liao X.Y."/>
            <person name="Jiang Y.T."/>
            <person name="Sun W.H."/>
            <person name="Chen J."/>
            <person name="Chen Y.Q."/>
            <person name="Ai Y."/>
            <person name="Zhai J.W."/>
            <person name="Wu S.S."/>
            <person name="Zhou Z."/>
            <person name="Hsiao Y.Y."/>
            <person name="Wu W.L."/>
            <person name="Chen Y.Y."/>
            <person name="Lin Y.F."/>
            <person name="Hsu J.L."/>
            <person name="Li C.Y."/>
            <person name="Wang Z.W."/>
            <person name="Zhao X."/>
            <person name="Zhong W.Y."/>
            <person name="Ma X.K."/>
            <person name="Ma L."/>
            <person name="Huang J."/>
            <person name="Chen G.Z."/>
            <person name="Huang M.Z."/>
            <person name="Huang L."/>
            <person name="Peng D.H."/>
            <person name="Luo Y.B."/>
            <person name="Zou S.Q."/>
            <person name="Chen S.P."/>
            <person name="Lan S."/>
            <person name="Tsai W.C."/>
            <person name="Van de Peer Y."/>
            <person name="Liu Z.J."/>
        </authorList>
    </citation>
    <scope>NUCLEOTIDE SEQUENCE [LARGE SCALE GENOMIC DNA]</scope>
    <source>
        <strain evidence="2">Lor287</strain>
    </source>
</reference>
<sequence length="343" mass="39055">MFKRCPSVRTSPPPPNVAAAAERRRPRRTSPHPPNVAAPAERRRPRRTSPPPPNVATPAERRLRTLHPPQNVAAPAERRRPHCTFSPDFLAVNLHHITLPIPSETTGIQHCRYFLKIVIPKKEKRGGGDTLSCPKSATPRYVPNFFLTAGNVFSRFFSLIYEYLTSLISIVYSPKRLPVGMSTPFPNQSHEEHPEEESEPSPLSIAFHEDEVIRSSWWACESEATQQPDSEMTDDSLLCHEVLYPFTSIGESSLQPHYPDSVDSNKDQFKIISTTYGGFPTLDDINTDTQSDFHISSHIDHYEMDVHDPSVHKLDMLYRVMQLHEVVFPSFWLLFHDQTSLFP</sequence>
<name>A0AAP0B6B2_9ASPA</name>
<accession>A0AAP0B6B2</accession>
<proteinExistence type="predicted"/>
<evidence type="ECO:0000313" key="3">
    <source>
        <dbReference type="Proteomes" id="UP001418222"/>
    </source>
</evidence>
<feature type="region of interest" description="Disordered" evidence="1">
    <location>
        <begin position="183"/>
        <end position="202"/>
    </location>
</feature>
<gene>
    <name evidence="2" type="ORF">KSP39_PZI017134</name>
</gene>
<keyword evidence="3" id="KW-1185">Reference proteome</keyword>
<dbReference type="Proteomes" id="UP001418222">
    <property type="component" value="Unassembled WGS sequence"/>
</dbReference>
<organism evidence="2 3">
    <name type="scientific">Platanthera zijinensis</name>
    <dbReference type="NCBI Taxonomy" id="2320716"/>
    <lineage>
        <taxon>Eukaryota</taxon>
        <taxon>Viridiplantae</taxon>
        <taxon>Streptophyta</taxon>
        <taxon>Embryophyta</taxon>
        <taxon>Tracheophyta</taxon>
        <taxon>Spermatophyta</taxon>
        <taxon>Magnoliopsida</taxon>
        <taxon>Liliopsida</taxon>
        <taxon>Asparagales</taxon>
        <taxon>Orchidaceae</taxon>
        <taxon>Orchidoideae</taxon>
        <taxon>Orchideae</taxon>
        <taxon>Orchidinae</taxon>
        <taxon>Platanthera</taxon>
    </lineage>
</organism>
<comment type="caution">
    <text evidence="2">The sequence shown here is derived from an EMBL/GenBank/DDBJ whole genome shotgun (WGS) entry which is preliminary data.</text>
</comment>